<dbReference type="AlphaFoldDB" id="A0AAV5WNF8"/>
<gene>
    <name evidence="3" type="ORF">PFISCL1PPCAC_22581</name>
</gene>
<protein>
    <recommendedName>
        <fullName evidence="5">Secreted protein</fullName>
    </recommendedName>
</protein>
<keyword evidence="4" id="KW-1185">Reference proteome</keyword>
<feature type="signal peptide" evidence="2">
    <location>
        <begin position="1"/>
        <end position="25"/>
    </location>
</feature>
<feature type="chain" id="PRO_5043349609" description="Secreted protein" evidence="2">
    <location>
        <begin position="26"/>
        <end position="104"/>
    </location>
</feature>
<organism evidence="3 4">
    <name type="scientific">Pristionchus fissidentatus</name>
    <dbReference type="NCBI Taxonomy" id="1538716"/>
    <lineage>
        <taxon>Eukaryota</taxon>
        <taxon>Metazoa</taxon>
        <taxon>Ecdysozoa</taxon>
        <taxon>Nematoda</taxon>
        <taxon>Chromadorea</taxon>
        <taxon>Rhabditida</taxon>
        <taxon>Rhabditina</taxon>
        <taxon>Diplogasteromorpha</taxon>
        <taxon>Diplogasteroidea</taxon>
        <taxon>Neodiplogasteridae</taxon>
        <taxon>Pristionchus</taxon>
    </lineage>
</organism>
<keyword evidence="2" id="KW-0732">Signal</keyword>
<comment type="caution">
    <text evidence="3">The sequence shown here is derived from an EMBL/GenBank/DDBJ whole genome shotgun (WGS) entry which is preliminary data.</text>
</comment>
<feature type="region of interest" description="Disordered" evidence="1">
    <location>
        <begin position="66"/>
        <end position="104"/>
    </location>
</feature>
<feature type="non-terminal residue" evidence="3">
    <location>
        <position position="104"/>
    </location>
</feature>
<feature type="compositionally biased region" description="Basic and acidic residues" evidence="1">
    <location>
        <begin position="93"/>
        <end position="104"/>
    </location>
</feature>
<accession>A0AAV5WNF8</accession>
<evidence type="ECO:0008006" key="5">
    <source>
        <dbReference type="Google" id="ProtNLM"/>
    </source>
</evidence>
<proteinExistence type="predicted"/>
<evidence type="ECO:0000313" key="3">
    <source>
        <dbReference type="EMBL" id="GMT31284.1"/>
    </source>
</evidence>
<reference evidence="3" key="1">
    <citation type="submission" date="2023-10" db="EMBL/GenBank/DDBJ databases">
        <title>Genome assembly of Pristionchus species.</title>
        <authorList>
            <person name="Yoshida K."/>
            <person name="Sommer R.J."/>
        </authorList>
    </citation>
    <scope>NUCLEOTIDE SEQUENCE</scope>
    <source>
        <strain evidence="3">RS5133</strain>
    </source>
</reference>
<dbReference type="Proteomes" id="UP001432322">
    <property type="component" value="Unassembled WGS sequence"/>
</dbReference>
<name>A0AAV5WNF8_9BILA</name>
<feature type="non-terminal residue" evidence="3">
    <location>
        <position position="1"/>
    </location>
</feature>
<sequence length="104" mass="11209">FYPSMRGRSLMLLVLLLLMLGAIASLTGVCDAEEALVPRCCCFACFNTVGAGLAHSQILSERGISRRTAVRGNSTEEQAKNRQSTHSDCSTRGARDGMKGEKTK</sequence>
<evidence type="ECO:0000256" key="1">
    <source>
        <dbReference type="SAM" id="MobiDB-lite"/>
    </source>
</evidence>
<evidence type="ECO:0000256" key="2">
    <source>
        <dbReference type="SAM" id="SignalP"/>
    </source>
</evidence>
<feature type="compositionally biased region" description="Polar residues" evidence="1">
    <location>
        <begin position="71"/>
        <end position="90"/>
    </location>
</feature>
<dbReference type="EMBL" id="BTSY01000006">
    <property type="protein sequence ID" value="GMT31284.1"/>
    <property type="molecule type" value="Genomic_DNA"/>
</dbReference>
<evidence type="ECO:0000313" key="4">
    <source>
        <dbReference type="Proteomes" id="UP001432322"/>
    </source>
</evidence>